<organism evidence="1 2">
    <name type="scientific">Funneliformis mosseae</name>
    <name type="common">Endomycorrhizal fungus</name>
    <name type="synonym">Glomus mosseae</name>
    <dbReference type="NCBI Taxonomy" id="27381"/>
    <lineage>
        <taxon>Eukaryota</taxon>
        <taxon>Fungi</taxon>
        <taxon>Fungi incertae sedis</taxon>
        <taxon>Mucoromycota</taxon>
        <taxon>Glomeromycotina</taxon>
        <taxon>Glomeromycetes</taxon>
        <taxon>Glomerales</taxon>
        <taxon>Glomeraceae</taxon>
        <taxon>Funneliformis</taxon>
    </lineage>
</organism>
<name>A0A9N9ITD3_FUNMO</name>
<dbReference type="EMBL" id="CAJVPP010023562">
    <property type="protein sequence ID" value="CAG8747640.1"/>
    <property type="molecule type" value="Genomic_DNA"/>
</dbReference>
<feature type="non-terminal residue" evidence="1">
    <location>
        <position position="1"/>
    </location>
</feature>
<dbReference type="Proteomes" id="UP000789375">
    <property type="component" value="Unassembled WGS sequence"/>
</dbReference>
<sequence length="155" mass="18086">TPLMDNEKLMIINVHNYFKKDKSIRESLQKLPLRKWVAEILGVSEAELLRMKVLSANKAGEHLFTSILRQFLSEQEYTISKWKLLQILHSLEYYFDQEEFANLKGKNDVSHHPEVFLDKSYCYLHHTSQNIWVPHQGVVLSPEHGLLVVIFGAII</sequence>
<gene>
    <name evidence="1" type="ORF">FMOSSE_LOCUS16479</name>
</gene>
<protein>
    <submittedName>
        <fullName evidence="1">8240_t:CDS:1</fullName>
    </submittedName>
</protein>
<evidence type="ECO:0000313" key="2">
    <source>
        <dbReference type="Proteomes" id="UP000789375"/>
    </source>
</evidence>
<feature type="non-terminal residue" evidence="1">
    <location>
        <position position="155"/>
    </location>
</feature>
<proteinExistence type="predicted"/>
<evidence type="ECO:0000313" key="1">
    <source>
        <dbReference type="EMBL" id="CAG8747640.1"/>
    </source>
</evidence>
<comment type="caution">
    <text evidence="1">The sequence shown here is derived from an EMBL/GenBank/DDBJ whole genome shotgun (WGS) entry which is preliminary data.</text>
</comment>
<dbReference type="AlphaFoldDB" id="A0A9N9ITD3"/>
<reference evidence="1" key="1">
    <citation type="submission" date="2021-06" db="EMBL/GenBank/DDBJ databases">
        <authorList>
            <person name="Kallberg Y."/>
            <person name="Tangrot J."/>
            <person name="Rosling A."/>
        </authorList>
    </citation>
    <scope>NUCLEOTIDE SEQUENCE</scope>
    <source>
        <strain evidence="1">87-6 pot B 2015</strain>
    </source>
</reference>
<accession>A0A9N9ITD3</accession>
<keyword evidence="2" id="KW-1185">Reference proteome</keyword>